<dbReference type="CDD" id="cd00051">
    <property type="entry name" value="EFh"/>
    <property type="match status" value="1"/>
</dbReference>
<dbReference type="PANTHER" id="PTHR23048:SF0">
    <property type="entry name" value="CALMODULIN LIKE 3"/>
    <property type="match status" value="1"/>
</dbReference>
<dbReference type="OrthoDB" id="6252155at2759"/>
<feature type="compositionally biased region" description="Basic residues" evidence="2">
    <location>
        <begin position="1"/>
        <end position="13"/>
    </location>
</feature>
<dbReference type="PROSITE" id="PS50222">
    <property type="entry name" value="EF_HAND_2"/>
    <property type="match status" value="3"/>
</dbReference>
<dbReference type="InterPro" id="IPR011992">
    <property type="entry name" value="EF-hand-dom_pair"/>
</dbReference>
<name>A0A3P6VAG6_DIBLA</name>
<proteinExistence type="predicted"/>
<keyword evidence="1" id="KW-0677">Repeat</keyword>
<dbReference type="SMART" id="SM00054">
    <property type="entry name" value="EFh"/>
    <property type="match status" value="3"/>
</dbReference>
<dbReference type="Gene3D" id="1.10.238.10">
    <property type="entry name" value="EF-hand"/>
    <property type="match status" value="1"/>
</dbReference>
<dbReference type="InterPro" id="IPR050230">
    <property type="entry name" value="CALM/Myosin/TropC-like"/>
</dbReference>
<evidence type="ECO:0000256" key="2">
    <source>
        <dbReference type="SAM" id="MobiDB-lite"/>
    </source>
</evidence>
<dbReference type="Proteomes" id="UP000281553">
    <property type="component" value="Unassembled WGS sequence"/>
</dbReference>
<dbReference type="GO" id="GO:0016460">
    <property type="term" value="C:myosin II complex"/>
    <property type="evidence" value="ECO:0007669"/>
    <property type="project" value="TreeGrafter"/>
</dbReference>
<dbReference type="FunFam" id="1.10.238.10:FF:000001">
    <property type="entry name" value="Calmodulin 1"/>
    <property type="match status" value="1"/>
</dbReference>
<evidence type="ECO:0000259" key="3">
    <source>
        <dbReference type="PROSITE" id="PS50222"/>
    </source>
</evidence>
<evidence type="ECO:0000256" key="1">
    <source>
        <dbReference type="ARBA" id="ARBA00022737"/>
    </source>
</evidence>
<dbReference type="InterPro" id="IPR002048">
    <property type="entry name" value="EF_hand_dom"/>
</dbReference>
<dbReference type="PANTHER" id="PTHR23048">
    <property type="entry name" value="MYOSIN LIGHT CHAIN 1, 3"/>
    <property type="match status" value="1"/>
</dbReference>
<dbReference type="Pfam" id="PF13499">
    <property type="entry name" value="EF-hand_7"/>
    <property type="match status" value="1"/>
</dbReference>
<accession>A0A3P6VAG6</accession>
<evidence type="ECO:0000313" key="4">
    <source>
        <dbReference type="EMBL" id="VDK86814.1"/>
    </source>
</evidence>
<protein>
    <recommendedName>
        <fullName evidence="3">EF-hand domain-containing protein</fullName>
    </recommendedName>
</protein>
<gene>
    <name evidence="4" type="ORF">DILT_LOCUS3930</name>
</gene>
<reference evidence="4 5" key="1">
    <citation type="submission" date="2018-11" db="EMBL/GenBank/DDBJ databases">
        <authorList>
            <consortium name="Pathogen Informatics"/>
        </authorList>
    </citation>
    <scope>NUCLEOTIDE SEQUENCE [LARGE SCALE GENOMIC DNA]</scope>
</reference>
<organism evidence="4 5">
    <name type="scientific">Dibothriocephalus latus</name>
    <name type="common">Fish tapeworm</name>
    <name type="synonym">Diphyllobothrium latum</name>
    <dbReference type="NCBI Taxonomy" id="60516"/>
    <lineage>
        <taxon>Eukaryota</taxon>
        <taxon>Metazoa</taxon>
        <taxon>Spiralia</taxon>
        <taxon>Lophotrochozoa</taxon>
        <taxon>Platyhelminthes</taxon>
        <taxon>Cestoda</taxon>
        <taxon>Eucestoda</taxon>
        <taxon>Diphyllobothriidea</taxon>
        <taxon>Diphyllobothriidae</taxon>
        <taxon>Dibothriocephalus</taxon>
    </lineage>
</organism>
<feature type="domain" description="EF-hand" evidence="3">
    <location>
        <begin position="71"/>
        <end position="106"/>
    </location>
</feature>
<feature type="domain" description="EF-hand" evidence="3">
    <location>
        <begin position="35"/>
        <end position="70"/>
    </location>
</feature>
<evidence type="ECO:0000313" key="5">
    <source>
        <dbReference type="Proteomes" id="UP000281553"/>
    </source>
</evidence>
<dbReference type="GO" id="GO:0005509">
    <property type="term" value="F:calcium ion binding"/>
    <property type="evidence" value="ECO:0007669"/>
    <property type="project" value="InterPro"/>
</dbReference>
<dbReference type="AlphaFoldDB" id="A0A3P6VAG6"/>
<dbReference type="SUPFAM" id="SSF47473">
    <property type="entry name" value="EF-hand"/>
    <property type="match status" value="1"/>
</dbReference>
<feature type="region of interest" description="Disordered" evidence="2">
    <location>
        <begin position="1"/>
        <end position="25"/>
    </location>
</feature>
<dbReference type="EMBL" id="UYRU01044522">
    <property type="protein sequence ID" value="VDK86814.1"/>
    <property type="molecule type" value="Genomic_DNA"/>
</dbReference>
<sequence length="195" mass="22267">MRRNSSRSGRKMPPKQDALPDSNPITQIKIEFSSKQRKELRQAFDLLDVQGKGSIDIADIQLPLRALGFQPSREELRVLCSKYDPDKKGAIDFSGFLALLSNKMLEDDTKDELVRAFRLFDIKDRGCITFQNLKKITKTLDEDLHDEEVQVKVLLICPNSVSLGRKGRAISKLEIDSQKDLQLSLLIKHIFYSPH</sequence>
<feature type="domain" description="EF-hand" evidence="3">
    <location>
        <begin position="108"/>
        <end position="143"/>
    </location>
</feature>
<keyword evidence="5" id="KW-1185">Reference proteome</keyword>